<dbReference type="InterPro" id="IPR000073">
    <property type="entry name" value="AB_hydrolase_1"/>
</dbReference>
<proteinExistence type="predicted"/>
<organism evidence="2 3">
    <name type="scientific">Nesterenkonia natronophila</name>
    <dbReference type="NCBI Taxonomy" id="2174932"/>
    <lineage>
        <taxon>Bacteria</taxon>
        <taxon>Bacillati</taxon>
        <taxon>Actinomycetota</taxon>
        <taxon>Actinomycetes</taxon>
        <taxon>Micrococcales</taxon>
        <taxon>Micrococcaceae</taxon>
        <taxon>Nesterenkonia</taxon>
    </lineage>
</organism>
<sequence>MVMRVATLSLVGKIRSTTQPRFLPAPWVEYPRRVPAKVTIPIRCEVRGQQIAGEVAVWKYSPQPESTRSQRLLLIHGFRGDHHGMQLIVDGLPEFEVLVPDLPGYGQSPPLCTADGVTHEHTVNLYAAAVEGLSQALHLGSGDCLIGHSFGTVVCAAHCAQHHRDWSSVVLSAPISDNIFRGRLLPGATVVELYYRLCQVLPEAAANAVLRSPTVLEVMNLTLGVGWDRELTAFVKDQHRQFFGGYWNRKNLLESYHASSRHTVKEYASNVRVPTLLLAGSQDTLSTPKGRRLLRESLPQGHLEIIRGSGHLVHYEKPAQLARAVRQFVSCVTPHRQ</sequence>
<feature type="domain" description="AB hydrolase-1" evidence="1">
    <location>
        <begin position="72"/>
        <end position="318"/>
    </location>
</feature>
<dbReference type="EMBL" id="QYZP01000003">
    <property type="protein sequence ID" value="RJN31151.1"/>
    <property type="molecule type" value="Genomic_DNA"/>
</dbReference>
<dbReference type="InterPro" id="IPR029058">
    <property type="entry name" value="AB_hydrolase_fold"/>
</dbReference>
<comment type="caution">
    <text evidence="2">The sequence shown here is derived from an EMBL/GenBank/DDBJ whole genome shotgun (WGS) entry which is preliminary data.</text>
</comment>
<reference evidence="2 3" key="1">
    <citation type="submission" date="2018-09" db="EMBL/GenBank/DDBJ databases">
        <title>Nesterenkonia natronophila sp. nov., an alkaliphilic actinobacteriume isolated from a soda lake, and emended description of the genus Nesterenkonia.</title>
        <authorList>
            <person name="Menes R.J."/>
            <person name="Iriarte A."/>
        </authorList>
    </citation>
    <scope>NUCLEOTIDE SEQUENCE [LARGE SCALE GENOMIC DNA]</scope>
    <source>
        <strain evidence="2 3">M8</strain>
    </source>
</reference>
<accession>A0A3A4F0D3</accession>
<dbReference type="SUPFAM" id="SSF53474">
    <property type="entry name" value="alpha/beta-Hydrolases"/>
    <property type="match status" value="1"/>
</dbReference>
<dbReference type="PANTHER" id="PTHR43798:SF33">
    <property type="entry name" value="HYDROLASE, PUTATIVE (AFU_ORTHOLOGUE AFUA_2G14860)-RELATED"/>
    <property type="match status" value="1"/>
</dbReference>
<dbReference type="AlphaFoldDB" id="A0A3A4F0D3"/>
<protein>
    <submittedName>
        <fullName evidence="2">Alpha/beta hydrolase</fullName>
    </submittedName>
</protein>
<dbReference type="GO" id="GO:0016787">
    <property type="term" value="F:hydrolase activity"/>
    <property type="evidence" value="ECO:0007669"/>
    <property type="project" value="UniProtKB-KW"/>
</dbReference>
<dbReference type="PRINTS" id="PR00412">
    <property type="entry name" value="EPOXHYDRLASE"/>
</dbReference>
<keyword evidence="2" id="KW-0378">Hydrolase</keyword>
<name>A0A3A4F0D3_9MICC</name>
<dbReference type="Gene3D" id="3.40.50.1820">
    <property type="entry name" value="alpha/beta hydrolase"/>
    <property type="match status" value="1"/>
</dbReference>
<dbReference type="Pfam" id="PF00561">
    <property type="entry name" value="Abhydrolase_1"/>
    <property type="match status" value="1"/>
</dbReference>
<evidence type="ECO:0000259" key="1">
    <source>
        <dbReference type="Pfam" id="PF00561"/>
    </source>
</evidence>
<evidence type="ECO:0000313" key="2">
    <source>
        <dbReference type="EMBL" id="RJN31151.1"/>
    </source>
</evidence>
<gene>
    <name evidence="2" type="ORF">D3250_09825</name>
</gene>
<dbReference type="InterPro" id="IPR000639">
    <property type="entry name" value="Epox_hydrolase-like"/>
</dbReference>
<dbReference type="PANTHER" id="PTHR43798">
    <property type="entry name" value="MONOACYLGLYCEROL LIPASE"/>
    <property type="match status" value="1"/>
</dbReference>
<dbReference type="GO" id="GO:0016020">
    <property type="term" value="C:membrane"/>
    <property type="evidence" value="ECO:0007669"/>
    <property type="project" value="TreeGrafter"/>
</dbReference>
<dbReference type="InterPro" id="IPR050266">
    <property type="entry name" value="AB_hydrolase_sf"/>
</dbReference>
<dbReference type="PRINTS" id="PR00111">
    <property type="entry name" value="ABHYDROLASE"/>
</dbReference>
<dbReference type="Proteomes" id="UP000266615">
    <property type="component" value="Unassembled WGS sequence"/>
</dbReference>
<evidence type="ECO:0000313" key="3">
    <source>
        <dbReference type="Proteomes" id="UP000266615"/>
    </source>
</evidence>
<keyword evidence="3" id="KW-1185">Reference proteome</keyword>